<dbReference type="InterPro" id="IPR036779">
    <property type="entry name" value="LysM_dom_sf"/>
</dbReference>
<dbReference type="Pfam" id="PF01464">
    <property type="entry name" value="SLT"/>
    <property type="match status" value="1"/>
</dbReference>
<dbReference type="SUPFAM" id="SSF54106">
    <property type="entry name" value="LysM domain"/>
    <property type="match status" value="1"/>
</dbReference>
<dbReference type="CDD" id="cd00118">
    <property type="entry name" value="LysM"/>
    <property type="match status" value="1"/>
</dbReference>
<comment type="similarity">
    <text evidence="1">Belongs to the transglycosylase Slt family.</text>
</comment>
<feature type="signal peptide" evidence="2">
    <location>
        <begin position="1"/>
        <end position="22"/>
    </location>
</feature>
<accession>A0A9D9N390</accession>
<dbReference type="PROSITE" id="PS51782">
    <property type="entry name" value="LYSM"/>
    <property type="match status" value="1"/>
</dbReference>
<dbReference type="PANTHER" id="PTHR37423:SF2">
    <property type="entry name" value="MEMBRANE-BOUND LYTIC MUREIN TRANSGLYCOSYLASE C"/>
    <property type="match status" value="1"/>
</dbReference>
<dbReference type="AlphaFoldDB" id="A0A9D9N390"/>
<dbReference type="Pfam" id="PF01476">
    <property type="entry name" value="LysM"/>
    <property type="match status" value="1"/>
</dbReference>
<dbReference type="Gene3D" id="1.10.530.10">
    <property type="match status" value="1"/>
</dbReference>
<dbReference type="Gene3D" id="3.10.350.10">
    <property type="entry name" value="LysM domain"/>
    <property type="match status" value="1"/>
</dbReference>
<keyword evidence="2" id="KW-0732">Signal</keyword>
<dbReference type="GO" id="GO:0008933">
    <property type="term" value="F:peptidoglycan lytic transglycosylase activity"/>
    <property type="evidence" value="ECO:0007669"/>
    <property type="project" value="InterPro"/>
</dbReference>
<proteinExistence type="inferred from homology"/>
<dbReference type="Proteomes" id="UP000823641">
    <property type="component" value="Unassembled WGS sequence"/>
</dbReference>
<evidence type="ECO:0000259" key="3">
    <source>
        <dbReference type="PROSITE" id="PS51782"/>
    </source>
</evidence>
<dbReference type="SMART" id="SM00257">
    <property type="entry name" value="LysM"/>
    <property type="match status" value="1"/>
</dbReference>
<gene>
    <name evidence="4" type="ORF">IAA73_00205</name>
</gene>
<evidence type="ECO:0000256" key="2">
    <source>
        <dbReference type="SAM" id="SignalP"/>
    </source>
</evidence>
<dbReference type="PROSITE" id="PS00922">
    <property type="entry name" value="TRANSGLYCOSYLASE"/>
    <property type="match status" value="1"/>
</dbReference>
<dbReference type="InterPro" id="IPR023346">
    <property type="entry name" value="Lysozyme-like_dom_sf"/>
</dbReference>
<evidence type="ECO:0000313" key="5">
    <source>
        <dbReference type="Proteomes" id="UP000823641"/>
    </source>
</evidence>
<reference evidence="4" key="1">
    <citation type="submission" date="2020-10" db="EMBL/GenBank/DDBJ databases">
        <authorList>
            <person name="Gilroy R."/>
        </authorList>
    </citation>
    <scope>NUCLEOTIDE SEQUENCE</scope>
    <source>
        <strain evidence="4">G3-3990</strain>
    </source>
</reference>
<dbReference type="SUPFAM" id="SSF53955">
    <property type="entry name" value="Lysozyme-like"/>
    <property type="match status" value="1"/>
</dbReference>
<reference evidence="4" key="2">
    <citation type="journal article" date="2021" name="PeerJ">
        <title>Extensive microbial diversity within the chicken gut microbiome revealed by metagenomics and culture.</title>
        <authorList>
            <person name="Gilroy R."/>
            <person name="Ravi A."/>
            <person name="Getino M."/>
            <person name="Pursley I."/>
            <person name="Horton D.L."/>
            <person name="Alikhan N.F."/>
            <person name="Baker D."/>
            <person name="Gharbi K."/>
            <person name="Hall N."/>
            <person name="Watson M."/>
            <person name="Adriaenssens E.M."/>
            <person name="Foster-Nyarko E."/>
            <person name="Jarju S."/>
            <person name="Secka A."/>
            <person name="Antonio M."/>
            <person name="Oren A."/>
            <person name="Chaudhuri R.R."/>
            <person name="La Ragione R."/>
            <person name="Hildebrand F."/>
            <person name="Pallen M.J."/>
        </authorList>
    </citation>
    <scope>NUCLEOTIDE SEQUENCE</scope>
    <source>
        <strain evidence="4">G3-3990</strain>
    </source>
</reference>
<dbReference type="InterPro" id="IPR008258">
    <property type="entry name" value="Transglycosylase_SLT_dom_1"/>
</dbReference>
<dbReference type="GO" id="GO:0016020">
    <property type="term" value="C:membrane"/>
    <property type="evidence" value="ECO:0007669"/>
    <property type="project" value="InterPro"/>
</dbReference>
<name>A0A9D9N390_9BACT</name>
<dbReference type="PANTHER" id="PTHR37423">
    <property type="entry name" value="SOLUBLE LYTIC MUREIN TRANSGLYCOSYLASE-RELATED"/>
    <property type="match status" value="1"/>
</dbReference>
<evidence type="ECO:0000313" key="4">
    <source>
        <dbReference type="EMBL" id="MBO8458747.1"/>
    </source>
</evidence>
<feature type="chain" id="PRO_5038608204" evidence="2">
    <location>
        <begin position="23"/>
        <end position="426"/>
    </location>
</feature>
<dbReference type="CDD" id="cd16894">
    <property type="entry name" value="MltD-like"/>
    <property type="match status" value="1"/>
</dbReference>
<feature type="domain" description="LysM" evidence="3">
    <location>
        <begin position="381"/>
        <end position="424"/>
    </location>
</feature>
<protein>
    <submittedName>
        <fullName evidence="4">Transglycosylase SLT domain-containing protein</fullName>
    </submittedName>
</protein>
<dbReference type="EMBL" id="JADIMG010000002">
    <property type="protein sequence ID" value="MBO8458747.1"/>
    <property type="molecule type" value="Genomic_DNA"/>
</dbReference>
<evidence type="ECO:0000256" key="1">
    <source>
        <dbReference type="ARBA" id="ARBA00007734"/>
    </source>
</evidence>
<dbReference type="InterPro" id="IPR018392">
    <property type="entry name" value="LysM"/>
</dbReference>
<sequence>MNLEKYILSCVLLWATYMTSFAQNTMTAETQVDSLFKAQYVDSLIATPQEVENMMGNLLNDWVQAYEKETDCDTTAFLPDYPDSVYIARLSALPYVMEMPYNDKVRSFIDLYVVRRRQQLSRLLGLAEYYFPIFEEALNRYGLPLELKNLPIIESALNPTIVSRAGAAGLWQFMVATGRMYGLEINSLIDERCDPIKSTDAACRYLKDLYAIYGDWHLVIAAYNCGPGNVNKAIRRAGGKRDYWAIYPYLPRETRGYVPIFIGANYATNYYCEHNVCPQDIDMPLLVDTTMTNKRMHLQQVAHVLDIPIELVRNLNPQYRRDILPGGKYYTLCLPVQYAELFIVKEEEVLAYKADELINNRRAEIDLAQKSSHTYGSGNVIYYKVRSGNTLGGIAQKYRVSVSQLKRWNNLKGTTIRIGQTLRIYK</sequence>
<organism evidence="4 5">
    <name type="scientific">Candidatus Gallipaludibacter merdavium</name>
    <dbReference type="NCBI Taxonomy" id="2840839"/>
    <lineage>
        <taxon>Bacteria</taxon>
        <taxon>Pseudomonadati</taxon>
        <taxon>Bacteroidota</taxon>
        <taxon>Bacteroidia</taxon>
        <taxon>Bacteroidales</taxon>
        <taxon>Candidatus Gallipaludibacter</taxon>
    </lineage>
</organism>
<dbReference type="GO" id="GO:0000270">
    <property type="term" value="P:peptidoglycan metabolic process"/>
    <property type="evidence" value="ECO:0007669"/>
    <property type="project" value="InterPro"/>
</dbReference>
<comment type="caution">
    <text evidence="4">The sequence shown here is derived from an EMBL/GenBank/DDBJ whole genome shotgun (WGS) entry which is preliminary data.</text>
</comment>
<dbReference type="InterPro" id="IPR000189">
    <property type="entry name" value="Transglyc_AS"/>
</dbReference>